<reference evidence="2" key="1">
    <citation type="journal article" date="2023" name="Mol. Phylogenet. Evol.">
        <title>Genome-scale phylogeny and comparative genomics of the fungal order Sordariales.</title>
        <authorList>
            <person name="Hensen N."/>
            <person name="Bonometti L."/>
            <person name="Westerberg I."/>
            <person name="Brannstrom I.O."/>
            <person name="Guillou S."/>
            <person name="Cros-Aarteil S."/>
            <person name="Calhoun S."/>
            <person name="Haridas S."/>
            <person name="Kuo A."/>
            <person name="Mondo S."/>
            <person name="Pangilinan J."/>
            <person name="Riley R."/>
            <person name="LaButti K."/>
            <person name="Andreopoulos B."/>
            <person name="Lipzen A."/>
            <person name="Chen C."/>
            <person name="Yan M."/>
            <person name="Daum C."/>
            <person name="Ng V."/>
            <person name="Clum A."/>
            <person name="Steindorff A."/>
            <person name="Ohm R.A."/>
            <person name="Martin F."/>
            <person name="Silar P."/>
            <person name="Natvig D.O."/>
            <person name="Lalanne C."/>
            <person name="Gautier V."/>
            <person name="Ament-Velasquez S.L."/>
            <person name="Kruys A."/>
            <person name="Hutchinson M.I."/>
            <person name="Powell A.J."/>
            <person name="Barry K."/>
            <person name="Miller A.N."/>
            <person name="Grigoriev I.V."/>
            <person name="Debuchy R."/>
            <person name="Gladieux P."/>
            <person name="Hiltunen Thoren M."/>
            <person name="Johannesson H."/>
        </authorList>
    </citation>
    <scope>NUCLEOTIDE SEQUENCE</scope>
    <source>
        <strain evidence="2">CBS 232.78</strain>
    </source>
</reference>
<name>A0AAE0U044_9PEZI</name>
<organism evidence="2 3">
    <name type="scientific">Podospora didyma</name>
    <dbReference type="NCBI Taxonomy" id="330526"/>
    <lineage>
        <taxon>Eukaryota</taxon>
        <taxon>Fungi</taxon>
        <taxon>Dikarya</taxon>
        <taxon>Ascomycota</taxon>
        <taxon>Pezizomycotina</taxon>
        <taxon>Sordariomycetes</taxon>
        <taxon>Sordariomycetidae</taxon>
        <taxon>Sordariales</taxon>
        <taxon>Podosporaceae</taxon>
        <taxon>Podospora</taxon>
    </lineage>
</organism>
<dbReference type="EMBL" id="JAULSW010000004">
    <property type="protein sequence ID" value="KAK3385689.1"/>
    <property type="molecule type" value="Genomic_DNA"/>
</dbReference>
<evidence type="ECO:0000313" key="3">
    <source>
        <dbReference type="Proteomes" id="UP001285441"/>
    </source>
</evidence>
<keyword evidence="1" id="KW-0732">Signal</keyword>
<reference evidence="2" key="2">
    <citation type="submission" date="2023-06" db="EMBL/GenBank/DDBJ databases">
        <authorList>
            <consortium name="Lawrence Berkeley National Laboratory"/>
            <person name="Haridas S."/>
            <person name="Hensen N."/>
            <person name="Bonometti L."/>
            <person name="Westerberg I."/>
            <person name="Brannstrom I.O."/>
            <person name="Guillou S."/>
            <person name="Cros-Aarteil S."/>
            <person name="Calhoun S."/>
            <person name="Kuo A."/>
            <person name="Mondo S."/>
            <person name="Pangilinan J."/>
            <person name="Riley R."/>
            <person name="LaButti K."/>
            <person name="Andreopoulos B."/>
            <person name="Lipzen A."/>
            <person name="Chen C."/>
            <person name="Yanf M."/>
            <person name="Daum C."/>
            <person name="Ng V."/>
            <person name="Clum A."/>
            <person name="Steindorff A."/>
            <person name="Ohm R."/>
            <person name="Martin F."/>
            <person name="Silar P."/>
            <person name="Natvig D."/>
            <person name="Lalanne C."/>
            <person name="Gautier V."/>
            <person name="Ament-velasquez S.L."/>
            <person name="Kruys A."/>
            <person name="Hutchinson M.I."/>
            <person name="Powell A.J."/>
            <person name="Barry K."/>
            <person name="Miller A.N."/>
            <person name="Grigoriev I.V."/>
            <person name="Debuchy R."/>
            <person name="Gladieux P."/>
            <person name="Thoren M.H."/>
            <person name="Johannesson H."/>
        </authorList>
    </citation>
    <scope>NUCLEOTIDE SEQUENCE</scope>
    <source>
        <strain evidence="2">CBS 232.78</strain>
    </source>
</reference>
<sequence length="134" mass="14622">MMHFSTAFLASLAAAAAHANPVHMILDARDVNVTEFLAKRDDSWCTLFASERDGTGSVTGGWCGNGPSTSCMKFWAPTRSAYYVTQSTLKLNVWTSDNCVHGCCGTQWQGPGNGWHNFYANVNQFGANSADVFW</sequence>
<dbReference type="AlphaFoldDB" id="A0AAE0U044"/>
<gene>
    <name evidence="2" type="ORF">B0H63DRAFT_560239</name>
</gene>
<feature type="chain" id="PRO_5041922511" evidence="1">
    <location>
        <begin position="20"/>
        <end position="134"/>
    </location>
</feature>
<accession>A0AAE0U044</accession>
<protein>
    <submittedName>
        <fullName evidence="2">Uncharacterized protein</fullName>
    </submittedName>
</protein>
<comment type="caution">
    <text evidence="2">The sequence shown here is derived from an EMBL/GenBank/DDBJ whole genome shotgun (WGS) entry which is preliminary data.</text>
</comment>
<dbReference type="Proteomes" id="UP001285441">
    <property type="component" value="Unassembled WGS sequence"/>
</dbReference>
<evidence type="ECO:0000313" key="2">
    <source>
        <dbReference type="EMBL" id="KAK3385689.1"/>
    </source>
</evidence>
<feature type="signal peptide" evidence="1">
    <location>
        <begin position="1"/>
        <end position="19"/>
    </location>
</feature>
<keyword evidence="3" id="KW-1185">Reference proteome</keyword>
<evidence type="ECO:0000256" key="1">
    <source>
        <dbReference type="SAM" id="SignalP"/>
    </source>
</evidence>
<proteinExistence type="predicted"/>